<dbReference type="Gene3D" id="3.20.190.10">
    <property type="entry name" value="MutM-like, N-terminal"/>
    <property type="match status" value="1"/>
</dbReference>
<organism evidence="18">
    <name type="scientific">marine sediment metagenome</name>
    <dbReference type="NCBI Taxonomy" id="412755"/>
    <lineage>
        <taxon>unclassified sequences</taxon>
        <taxon>metagenomes</taxon>
        <taxon>ecological metagenomes</taxon>
    </lineage>
</organism>
<dbReference type="GO" id="GO:0006284">
    <property type="term" value="P:base-excision repair"/>
    <property type="evidence" value="ECO:0007669"/>
    <property type="project" value="InterPro"/>
</dbReference>
<dbReference type="SUPFAM" id="SSF81624">
    <property type="entry name" value="N-terminal domain of MutM-like DNA repair proteins"/>
    <property type="match status" value="1"/>
</dbReference>
<evidence type="ECO:0000256" key="1">
    <source>
        <dbReference type="ARBA" id="ARBA00001668"/>
    </source>
</evidence>
<dbReference type="AlphaFoldDB" id="A0A0F9CF26"/>
<comment type="subunit">
    <text evidence="4">Monomer.</text>
</comment>
<dbReference type="SMART" id="SM00898">
    <property type="entry name" value="Fapy_DNA_glyco"/>
    <property type="match status" value="1"/>
</dbReference>
<dbReference type="InterPro" id="IPR015886">
    <property type="entry name" value="H2TH_FPG"/>
</dbReference>
<evidence type="ECO:0000256" key="7">
    <source>
        <dbReference type="ARBA" id="ARBA00022771"/>
    </source>
</evidence>
<dbReference type="InterPro" id="IPR012319">
    <property type="entry name" value="FPG_cat"/>
</dbReference>
<keyword evidence="7" id="KW-0863">Zinc-finger</keyword>
<evidence type="ECO:0000256" key="13">
    <source>
        <dbReference type="ARBA" id="ARBA00023268"/>
    </source>
</evidence>
<dbReference type="GO" id="GO:0034039">
    <property type="term" value="F:8-oxo-7,8-dihydroguanine DNA N-glycosylase activity"/>
    <property type="evidence" value="ECO:0007669"/>
    <property type="project" value="TreeGrafter"/>
</dbReference>
<evidence type="ECO:0000256" key="8">
    <source>
        <dbReference type="ARBA" id="ARBA00022801"/>
    </source>
</evidence>
<evidence type="ECO:0000256" key="6">
    <source>
        <dbReference type="ARBA" id="ARBA00022763"/>
    </source>
</evidence>
<dbReference type="PANTHER" id="PTHR22993:SF9">
    <property type="entry name" value="FORMAMIDOPYRIMIDINE-DNA GLYCOSYLASE"/>
    <property type="match status" value="1"/>
</dbReference>
<dbReference type="CDD" id="cd08966">
    <property type="entry name" value="EcFpg-like_N"/>
    <property type="match status" value="1"/>
</dbReference>
<feature type="domain" description="Formamidopyrimidine-DNA glycosylase catalytic" evidence="17">
    <location>
        <begin position="2"/>
        <end position="117"/>
    </location>
</feature>
<evidence type="ECO:0000256" key="11">
    <source>
        <dbReference type="ARBA" id="ARBA00023204"/>
    </source>
</evidence>
<keyword evidence="5" id="KW-0479">Metal-binding</keyword>
<evidence type="ECO:0000256" key="2">
    <source>
        <dbReference type="ARBA" id="ARBA00001947"/>
    </source>
</evidence>
<dbReference type="NCBIfam" id="NF002211">
    <property type="entry name" value="PRK01103.1"/>
    <property type="match status" value="1"/>
</dbReference>
<evidence type="ECO:0000256" key="4">
    <source>
        <dbReference type="ARBA" id="ARBA00011245"/>
    </source>
</evidence>
<dbReference type="SMART" id="SM01232">
    <property type="entry name" value="H2TH"/>
    <property type="match status" value="1"/>
</dbReference>
<keyword evidence="10" id="KW-0238">DNA-binding</keyword>
<keyword evidence="9" id="KW-0862">Zinc</keyword>
<dbReference type="Pfam" id="PF06831">
    <property type="entry name" value="H2TH"/>
    <property type="match status" value="1"/>
</dbReference>
<dbReference type="Gene3D" id="1.10.8.50">
    <property type="match status" value="1"/>
</dbReference>
<evidence type="ECO:0000259" key="17">
    <source>
        <dbReference type="PROSITE" id="PS51068"/>
    </source>
</evidence>
<keyword evidence="14" id="KW-0326">Glycosidase</keyword>
<dbReference type="Pfam" id="PF01149">
    <property type="entry name" value="Fapy_DNA_glyco"/>
    <property type="match status" value="1"/>
</dbReference>
<comment type="catalytic activity">
    <reaction evidence="15">
        <text>2'-deoxyribonucleotide-(2'-deoxyribose 5'-phosphate)-2'-deoxyribonucleotide-DNA = a 3'-end 2'-deoxyribonucleotide-(2,3-dehydro-2,3-deoxyribose 5'-phosphate)-DNA + a 5'-end 5'-phospho-2'-deoxyribonucleoside-DNA + H(+)</text>
        <dbReference type="Rhea" id="RHEA:66592"/>
        <dbReference type="Rhea" id="RHEA-COMP:13180"/>
        <dbReference type="Rhea" id="RHEA-COMP:16897"/>
        <dbReference type="Rhea" id="RHEA-COMP:17067"/>
        <dbReference type="ChEBI" id="CHEBI:15378"/>
        <dbReference type="ChEBI" id="CHEBI:136412"/>
        <dbReference type="ChEBI" id="CHEBI:157695"/>
        <dbReference type="ChEBI" id="CHEBI:167181"/>
        <dbReference type="EC" id="4.2.99.18"/>
    </reaction>
</comment>
<evidence type="ECO:0000256" key="5">
    <source>
        <dbReference type="ARBA" id="ARBA00022723"/>
    </source>
</evidence>
<comment type="similarity">
    <text evidence="3">Belongs to the FPG family.</text>
</comment>
<dbReference type="InterPro" id="IPR035937">
    <property type="entry name" value="FPG_N"/>
</dbReference>
<feature type="domain" description="FPG-type" evidence="16">
    <location>
        <begin position="238"/>
        <end position="272"/>
    </location>
</feature>
<dbReference type="SUPFAM" id="SSF57716">
    <property type="entry name" value="Glucocorticoid receptor-like (DNA-binding domain)"/>
    <property type="match status" value="1"/>
</dbReference>
<protein>
    <recommendedName>
        <fullName evidence="19">Formamidopyrimidine-DNA glycosylase catalytic domain-containing protein</fullName>
    </recommendedName>
</protein>
<dbReference type="EMBL" id="LAZR01046971">
    <property type="protein sequence ID" value="KKK95301.1"/>
    <property type="molecule type" value="Genomic_DNA"/>
</dbReference>
<gene>
    <name evidence="18" type="ORF">LCGC14_2674180</name>
</gene>
<evidence type="ECO:0000259" key="16">
    <source>
        <dbReference type="PROSITE" id="PS51066"/>
    </source>
</evidence>
<dbReference type="InterPro" id="IPR000214">
    <property type="entry name" value="Znf_DNA_glyclase/AP_lyase"/>
</dbReference>
<evidence type="ECO:0008006" key="19">
    <source>
        <dbReference type="Google" id="ProtNLM"/>
    </source>
</evidence>
<keyword evidence="6" id="KW-0227">DNA damage</keyword>
<dbReference type="HAMAP" id="MF_00103">
    <property type="entry name" value="Fapy_DNA_glycosyl"/>
    <property type="match status" value="1"/>
</dbReference>
<reference evidence="18" key="1">
    <citation type="journal article" date="2015" name="Nature">
        <title>Complex archaea that bridge the gap between prokaryotes and eukaryotes.</title>
        <authorList>
            <person name="Spang A."/>
            <person name="Saw J.H."/>
            <person name="Jorgensen S.L."/>
            <person name="Zaremba-Niedzwiedzka K."/>
            <person name="Martijn J."/>
            <person name="Lind A.E."/>
            <person name="van Eijk R."/>
            <person name="Schleper C."/>
            <person name="Guy L."/>
            <person name="Ettema T.J."/>
        </authorList>
    </citation>
    <scope>NUCLEOTIDE SEQUENCE</scope>
</reference>
<dbReference type="GO" id="GO:0140078">
    <property type="term" value="F:class I DNA-(apurinic or apyrimidinic site) endonuclease activity"/>
    <property type="evidence" value="ECO:0007669"/>
    <property type="project" value="UniProtKB-EC"/>
</dbReference>
<evidence type="ECO:0000256" key="9">
    <source>
        <dbReference type="ARBA" id="ARBA00022833"/>
    </source>
</evidence>
<dbReference type="InterPro" id="IPR010663">
    <property type="entry name" value="Znf_FPG/IleRS"/>
</dbReference>
<evidence type="ECO:0000256" key="3">
    <source>
        <dbReference type="ARBA" id="ARBA00009409"/>
    </source>
</evidence>
<proteinExistence type="inferred from homology"/>
<comment type="cofactor">
    <cofactor evidence="2">
        <name>Zn(2+)</name>
        <dbReference type="ChEBI" id="CHEBI:29105"/>
    </cofactor>
</comment>
<evidence type="ECO:0000313" key="18">
    <source>
        <dbReference type="EMBL" id="KKK95301.1"/>
    </source>
</evidence>
<dbReference type="InterPro" id="IPR020629">
    <property type="entry name" value="FPG_Glyclase"/>
</dbReference>
<sequence length="272" mass="31012">MPELPEVETIRRDLTARIVGRIVAEAWVSPDAPRLVQGETPESFCRRLTGRAVEELDRRGKYLLLRLDRGLIWIVHLRMTGGLIHTRNGCRDNRFLRARFRLDDGGELCYVDLRKLGTMWLVEDESSVIGKLGPEPLGEAFDPQEMRRLLAKRSAPVKSVLMDQHAIAGIGNIYADEALFEARIRPTKAARRLSRVAAERLHWAIRKVLVEALGDRGSSFRDYVDAEGERGMHQLRVKVFRRTGEPCYVCGTAIRRIKVGGRSTHYCPRCQR</sequence>
<dbReference type="FunFam" id="1.10.8.50:FF:000003">
    <property type="entry name" value="Formamidopyrimidine-DNA glycosylase"/>
    <property type="match status" value="1"/>
</dbReference>
<evidence type="ECO:0000256" key="15">
    <source>
        <dbReference type="ARBA" id="ARBA00044632"/>
    </source>
</evidence>
<dbReference type="SUPFAM" id="SSF46946">
    <property type="entry name" value="S13-like H2TH domain"/>
    <property type="match status" value="1"/>
</dbReference>
<evidence type="ECO:0000256" key="10">
    <source>
        <dbReference type="ARBA" id="ARBA00023125"/>
    </source>
</evidence>
<name>A0A0F9CF26_9ZZZZ</name>
<keyword evidence="13" id="KW-0511">Multifunctional enzyme</keyword>
<dbReference type="PANTHER" id="PTHR22993">
    <property type="entry name" value="FORMAMIDOPYRIMIDINE-DNA GLYCOSYLASE"/>
    <property type="match status" value="1"/>
</dbReference>
<dbReference type="PROSITE" id="PS01242">
    <property type="entry name" value="ZF_FPG_1"/>
    <property type="match status" value="1"/>
</dbReference>
<keyword evidence="11" id="KW-0234">DNA repair</keyword>
<comment type="caution">
    <text evidence="18">The sequence shown here is derived from an EMBL/GenBank/DDBJ whole genome shotgun (WGS) entry which is preliminary data.</text>
</comment>
<dbReference type="NCBIfam" id="TIGR00577">
    <property type="entry name" value="fpg"/>
    <property type="match status" value="1"/>
</dbReference>
<dbReference type="Pfam" id="PF06827">
    <property type="entry name" value="zf-FPG_IleRS"/>
    <property type="match status" value="1"/>
</dbReference>
<dbReference type="InterPro" id="IPR010979">
    <property type="entry name" value="Ribosomal_uS13-like_H2TH"/>
</dbReference>
<comment type="catalytic activity">
    <reaction evidence="1">
        <text>Hydrolysis of DNA containing ring-opened 7-methylguanine residues, releasing 2,6-diamino-4-hydroxy-5-(N-methyl)formamidopyrimidine.</text>
        <dbReference type="EC" id="3.2.2.23"/>
    </reaction>
</comment>
<dbReference type="PROSITE" id="PS51068">
    <property type="entry name" value="FPG_CAT"/>
    <property type="match status" value="1"/>
</dbReference>
<dbReference type="InterPro" id="IPR015887">
    <property type="entry name" value="DNA_glyclase_Znf_dom_DNA_BS"/>
</dbReference>
<keyword evidence="8" id="KW-0378">Hydrolase</keyword>
<evidence type="ECO:0000256" key="14">
    <source>
        <dbReference type="ARBA" id="ARBA00023295"/>
    </source>
</evidence>
<accession>A0A0F9CF26</accession>
<keyword evidence="12" id="KW-0456">Lyase</keyword>
<dbReference type="GO" id="GO:0008270">
    <property type="term" value="F:zinc ion binding"/>
    <property type="evidence" value="ECO:0007669"/>
    <property type="project" value="UniProtKB-KW"/>
</dbReference>
<evidence type="ECO:0000256" key="12">
    <source>
        <dbReference type="ARBA" id="ARBA00023239"/>
    </source>
</evidence>
<dbReference type="GO" id="GO:0003684">
    <property type="term" value="F:damaged DNA binding"/>
    <property type="evidence" value="ECO:0007669"/>
    <property type="project" value="InterPro"/>
</dbReference>
<dbReference type="PROSITE" id="PS51066">
    <property type="entry name" value="ZF_FPG_2"/>
    <property type="match status" value="1"/>
</dbReference>